<dbReference type="Proteomes" id="UP000543836">
    <property type="component" value="Unassembled WGS sequence"/>
</dbReference>
<dbReference type="RefSeq" id="WP_154668537.1">
    <property type="nucleotide sequence ID" value="NZ_JACIIG010000002.1"/>
</dbReference>
<keyword evidence="1" id="KW-0472">Membrane</keyword>
<organism evidence="2 3">
    <name type="scientific">Rhizobium leucaenae</name>
    <dbReference type="NCBI Taxonomy" id="29450"/>
    <lineage>
        <taxon>Bacteria</taxon>
        <taxon>Pseudomonadati</taxon>
        <taxon>Pseudomonadota</taxon>
        <taxon>Alphaproteobacteria</taxon>
        <taxon>Hyphomicrobiales</taxon>
        <taxon>Rhizobiaceae</taxon>
        <taxon>Rhizobium/Agrobacterium group</taxon>
        <taxon>Rhizobium</taxon>
    </lineage>
</organism>
<evidence type="ECO:0000313" key="3">
    <source>
        <dbReference type="Proteomes" id="UP000543836"/>
    </source>
</evidence>
<feature type="transmembrane region" description="Helical" evidence="1">
    <location>
        <begin position="12"/>
        <end position="31"/>
    </location>
</feature>
<evidence type="ECO:0000256" key="1">
    <source>
        <dbReference type="SAM" id="Phobius"/>
    </source>
</evidence>
<dbReference type="EMBL" id="JACIIG010000002">
    <property type="protein sequence ID" value="MBB4566831.1"/>
    <property type="molecule type" value="Genomic_DNA"/>
</dbReference>
<accession>A0A7W6ZQF9</accession>
<dbReference type="PROSITE" id="PS51257">
    <property type="entry name" value="PROKAR_LIPOPROTEIN"/>
    <property type="match status" value="1"/>
</dbReference>
<proteinExistence type="predicted"/>
<name>A0A7W6ZQF9_9HYPH</name>
<gene>
    <name evidence="2" type="ORF">GGE60_000932</name>
</gene>
<keyword evidence="3" id="KW-1185">Reference proteome</keyword>
<comment type="caution">
    <text evidence="2">The sequence shown here is derived from an EMBL/GenBank/DDBJ whole genome shotgun (WGS) entry which is preliminary data.</text>
</comment>
<sequence>MARQPQARHRMMIFVAAIFIIGCCIATYFAITIHPGEPVPGAGSATSPKSP</sequence>
<dbReference type="OrthoDB" id="8385275at2"/>
<keyword evidence="1" id="KW-0812">Transmembrane</keyword>
<dbReference type="AlphaFoldDB" id="A0A7W6ZQF9"/>
<keyword evidence="1" id="KW-1133">Transmembrane helix</keyword>
<evidence type="ECO:0000313" key="2">
    <source>
        <dbReference type="EMBL" id="MBB4566831.1"/>
    </source>
</evidence>
<reference evidence="2 3" key="1">
    <citation type="submission" date="2020-08" db="EMBL/GenBank/DDBJ databases">
        <title>Genomic Encyclopedia of Type Strains, Phase IV (KMG-V): Genome sequencing to study the core and pangenomes of soil and plant-associated prokaryotes.</title>
        <authorList>
            <person name="Whitman W."/>
        </authorList>
    </citation>
    <scope>NUCLEOTIDE SEQUENCE [LARGE SCALE GENOMIC DNA]</scope>
    <source>
        <strain evidence="2 3">SEMIA 492</strain>
    </source>
</reference>
<protein>
    <submittedName>
        <fullName evidence="2">Uncharacterized protein</fullName>
    </submittedName>
</protein>